<dbReference type="GO" id="GO:0005634">
    <property type="term" value="C:nucleus"/>
    <property type="evidence" value="ECO:0007669"/>
    <property type="project" value="UniProtKB-SubCell"/>
</dbReference>
<dbReference type="SMART" id="SM00389">
    <property type="entry name" value="HOX"/>
    <property type="match status" value="1"/>
</dbReference>
<keyword evidence="4 5" id="KW-0539">Nucleus</keyword>
<feature type="compositionally biased region" description="Basic and acidic residues" evidence="7">
    <location>
        <begin position="74"/>
        <end position="86"/>
    </location>
</feature>
<evidence type="ECO:0000256" key="4">
    <source>
        <dbReference type="ARBA" id="ARBA00023242"/>
    </source>
</evidence>
<evidence type="ECO:0000256" key="3">
    <source>
        <dbReference type="ARBA" id="ARBA00023155"/>
    </source>
</evidence>
<feature type="compositionally biased region" description="Basic and acidic residues" evidence="7">
    <location>
        <begin position="96"/>
        <end position="112"/>
    </location>
</feature>
<dbReference type="GO" id="GO:0003677">
    <property type="term" value="F:DNA binding"/>
    <property type="evidence" value="ECO:0007669"/>
    <property type="project" value="UniProtKB-UniRule"/>
</dbReference>
<comment type="caution">
    <text evidence="9">The sequence shown here is derived from an EMBL/GenBank/DDBJ whole genome shotgun (WGS) entry which is preliminary data.</text>
</comment>
<keyword evidence="2 5" id="KW-0238">DNA-binding</keyword>
<evidence type="ECO:0000256" key="7">
    <source>
        <dbReference type="SAM" id="MobiDB-lite"/>
    </source>
</evidence>
<dbReference type="InterPro" id="IPR050848">
    <property type="entry name" value="Homeobox_TF"/>
</dbReference>
<feature type="region of interest" description="Disordered" evidence="7">
    <location>
        <begin position="446"/>
        <end position="472"/>
    </location>
</feature>
<dbReference type="PANTHER" id="PTHR24333">
    <property type="entry name" value="HOMEO BOX HB9 LIKE A-RELATED"/>
    <property type="match status" value="1"/>
</dbReference>
<sequence length="586" mass="62712">MTVEVCSRVGVRVSAAPGAIKDESQPGGGTSPAHETSEAPTPRPKFMITDILAQHKPPTSTQSEGSAPPTPTIEEPKDLSLTRTHAEDDDIDLEGDASHDEEDHGEAEHAEVCSDSSGPPPCKKQRKARTAFTDHQLQTLEKSFERQKYLSVQDRMELAAKLNLTDTQVKTWYQNRRTKWKRQTAVGLELLAEAGNYAAVQRIYSAPYGWPYPPQSSSAAAAAAAAAALSPAAASVDLYYRQAAAAAALQKPLAYRLYPPGLPILPPLHSDPLRDALRPEALRPETIRPEALRPELRHDALRHEMLRQDLRPETLRPEALRPDVLRSLASSMAGTSPLAGSSLTVTASLPSSPLTSPLTSSASPSPLSSAGPLPPYYRSEAASQVVHNDNYCECIVHHFVARVSLPPCALLSSLPGVEQEAKPLPAPHAPAALCSPRRLRAVLPSTHSTRHPPLHPPTSMYPGKPPPPQHHRYRAAAAAAATLPSVRRGSLPPPPAAEELAAGLRSSIKLASASRASQPDLCASDTLFPSPHPPSQSTSSSLPSLALRYSFPPPPSLPLQPPKAAALPHFITGALHMHRALRVTGD</sequence>
<dbReference type="InterPro" id="IPR009057">
    <property type="entry name" value="Homeodomain-like_sf"/>
</dbReference>
<feature type="region of interest" description="Disordered" evidence="7">
    <location>
        <begin position="522"/>
        <end position="542"/>
    </location>
</feature>
<dbReference type="CDD" id="cd00086">
    <property type="entry name" value="homeodomain"/>
    <property type="match status" value="1"/>
</dbReference>
<name>A0AAW0UUC1_SCYPA</name>
<dbReference type="PRINTS" id="PR00024">
    <property type="entry name" value="HOMEOBOX"/>
</dbReference>
<reference evidence="9 10" key="1">
    <citation type="submission" date="2023-03" db="EMBL/GenBank/DDBJ databases">
        <title>High-quality genome of Scylla paramamosain provides insights in environmental adaptation.</title>
        <authorList>
            <person name="Zhang L."/>
        </authorList>
    </citation>
    <scope>NUCLEOTIDE SEQUENCE [LARGE SCALE GENOMIC DNA]</scope>
    <source>
        <strain evidence="9">LZ_2023a</strain>
        <tissue evidence="9">Muscle</tissue>
    </source>
</reference>
<evidence type="ECO:0000313" key="10">
    <source>
        <dbReference type="Proteomes" id="UP001487740"/>
    </source>
</evidence>
<dbReference type="PANTHER" id="PTHR24333:SF5">
    <property type="entry name" value="VENT HOMEOBOX"/>
    <property type="match status" value="1"/>
</dbReference>
<gene>
    <name evidence="9" type="ORF">O3P69_000096</name>
</gene>
<dbReference type="Gene3D" id="1.10.10.60">
    <property type="entry name" value="Homeodomain-like"/>
    <property type="match status" value="1"/>
</dbReference>
<feature type="region of interest" description="Disordered" evidence="7">
    <location>
        <begin position="349"/>
        <end position="371"/>
    </location>
</feature>
<evidence type="ECO:0000313" key="9">
    <source>
        <dbReference type="EMBL" id="KAK8403754.1"/>
    </source>
</evidence>
<dbReference type="InterPro" id="IPR017970">
    <property type="entry name" value="Homeobox_CS"/>
</dbReference>
<dbReference type="GO" id="GO:0000981">
    <property type="term" value="F:DNA-binding transcription factor activity, RNA polymerase II-specific"/>
    <property type="evidence" value="ECO:0007669"/>
    <property type="project" value="InterPro"/>
</dbReference>
<keyword evidence="3 5" id="KW-0371">Homeobox</keyword>
<feature type="DNA-binding region" description="Homeobox" evidence="5">
    <location>
        <begin position="125"/>
        <end position="184"/>
    </location>
</feature>
<protein>
    <recommendedName>
        <fullName evidence="8">Homeobox domain-containing protein</fullName>
    </recommendedName>
</protein>
<dbReference type="InterPro" id="IPR001356">
    <property type="entry name" value="HD"/>
</dbReference>
<dbReference type="PROSITE" id="PS00027">
    <property type="entry name" value="HOMEOBOX_1"/>
    <property type="match status" value="1"/>
</dbReference>
<evidence type="ECO:0000256" key="2">
    <source>
        <dbReference type="ARBA" id="ARBA00023125"/>
    </source>
</evidence>
<evidence type="ECO:0000256" key="5">
    <source>
        <dbReference type="PROSITE-ProRule" id="PRU00108"/>
    </source>
</evidence>
<dbReference type="Pfam" id="PF00046">
    <property type="entry name" value="Homeodomain"/>
    <property type="match status" value="1"/>
</dbReference>
<evidence type="ECO:0000256" key="6">
    <source>
        <dbReference type="RuleBase" id="RU000682"/>
    </source>
</evidence>
<feature type="region of interest" description="Disordered" evidence="7">
    <location>
        <begin position="1"/>
        <end position="130"/>
    </location>
</feature>
<dbReference type="SUPFAM" id="SSF46689">
    <property type="entry name" value="Homeodomain-like"/>
    <property type="match status" value="1"/>
</dbReference>
<dbReference type="AlphaFoldDB" id="A0AAW0UUC1"/>
<proteinExistence type="predicted"/>
<dbReference type="EMBL" id="JARAKH010000005">
    <property type="protein sequence ID" value="KAK8403754.1"/>
    <property type="molecule type" value="Genomic_DNA"/>
</dbReference>
<organism evidence="9 10">
    <name type="scientific">Scylla paramamosain</name>
    <name type="common">Mud crab</name>
    <dbReference type="NCBI Taxonomy" id="85552"/>
    <lineage>
        <taxon>Eukaryota</taxon>
        <taxon>Metazoa</taxon>
        <taxon>Ecdysozoa</taxon>
        <taxon>Arthropoda</taxon>
        <taxon>Crustacea</taxon>
        <taxon>Multicrustacea</taxon>
        <taxon>Malacostraca</taxon>
        <taxon>Eumalacostraca</taxon>
        <taxon>Eucarida</taxon>
        <taxon>Decapoda</taxon>
        <taxon>Pleocyemata</taxon>
        <taxon>Brachyura</taxon>
        <taxon>Eubrachyura</taxon>
        <taxon>Portunoidea</taxon>
        <taxon>Portunidae</taxon>
        <taxon>Portuninae</taxon>
        <taxon>Scylla</taxon>
    </lineage>
</organism>
<evidence type="ECO:0000256" key="1">
    <source>
        <dbReference type="ARBA" id="ARBA00004123"/>
    </source>
</evidence>
<comment type="subcellular location">
    <subcellularLocation>
        <location evidence="1 5 6">Nucleus</location>
    </subcellularLocation>
</comment>
<feature type="domain" description="Homeobox" evidence="8">
    <location>
        <begin position="123"/>
        <end position="183"/>
    </location>
</feature>
<dbReference type="PROSITE" id="PS50071">
    <property type="entry name" value="HOMEOBOX_2"/>
    <property type="match status" value="1"/>
</dbReference>
<dbReference type="Proteomes" id="UP001487740">
    <property type="component" value="Unassembled WGS sequence"/>
</dbReference>
<accession>A0AAW0UUC1</accession>
<dbReference type="InterPro" id="IPR020479">
    <property type="entry name" value="HD_metazoa"/>
</dbReference>
<evidence type="ECO:0000259" key="8">
    <source>
        <dbReference type="PROSITE" id="PS50071"/>
    </source>
</evidence>
<keyword evidence="10" id="KW-1185">Reference proteome</keyword>